<feature type="compositionally biased region" description="Basic and acidic residues" evidence="10">
    <location>
        <begin position="124"/>
        <end position="138"/>
    </location>
</feature>
<evidence type="ECO:0000313" key="12">
    <source>
        <dbReference type="EMBL" id="KAK6645075.1"/>
    </source>
</evidence>
<proteinExistence type="predicted"/>
<dbReference type="InterPro" id="IPR011011">
    <property type="entry name" value="Znf_FYVE_PHD"/>
</dbReference>
<protein>
    <recommendedName>
        <fullName evidence="11">PHD-type domain-containing protein</fullName>
    </recommendedName>
</protein>
<sequence>MSNSDSEKRASCIDLQTFTVHFPANRYKKISLGKPGHYPIALIPGQNTDYYKKYTSNELKYFPLNTVIYGPLRPNERHFPLPSGSDGSQSEIDDSSSSDESSSSSSEETQDTEETNSTAEEDVDMKVEKEVDEREVRTPKTSQKASKGRGRRKTVTPAPASATSNPPEPKKRLGRPPKLKLAAIKLKRLEGEEVSDLVNEEKPDTTKRVIIHTCKMCHEEESKNKNGEFEGFIQCSQCKGKIHPSCIDLTADMIPKICSYGWQCTDCKSCVKCEELTNEDKMIFCDQCDRGYHIYCVGLSEVPSGNYVCHVCKPEEEMDVSLPDDQKDEEKVEVKEEVPEIKEEIKAEEENMETDPS</sequence>
<dbReference type="GO" id="GO:0008270">
    <property type="term" value="F:zinc ion binding"/>
    <property type="evidence" value="ECO:0007669"/>
    <property type="project" value="UniProtKB-KW"/>
</dbReference>
<organism evidence="12 13">
    <name type="scientific">Polyplax serrata</name>
    <name type="common">Common mouse louse</name>
    <dbReference type="NCBI Taxonomy" id="468196"/>
    <lineage>
        <taxon>Eukaryota</taxon>
        <taxon>Metazoa</taxon>
        <taxon>Ecdysozoa</taxon>
        <taxon>Arthropoda</taxon>
        <taxon>Hexapoda</taxon>
        <taxon>Insecta</taxon>
        <taxon>Pterygota</taxon>
        <taxon>Neoptera</taxon>
        <taxon>Paraneoptera</taxon>
        <taxon>Psocodea</taxon>
        <taxon>Troctomorpha</taxon>
        <taxon>Phthiraptera</taxon>
        <taxon>Anoplura</taxon>
        <taxon>Polyplacidae</taxon>
        <taxon>Polyplax</taxon>
    </lineage>
</organism>
<evidence type="ECO:0000256" key="8">
    <source>
        <dbReference type="ARBA" id="ARBA00023242"/>
    </source>
</evidence>
<evidence type="ECO:0000256" key="6">
    <source>
        <dbReference type="ARBA" id="ARBA00023015"/>
    </source>
</evidence>
<keyword evidence="3" id="KW-0677">Repeat</keyword>
<dbReference type="InterPro" id="IPR019787">
    <property type="entry name" value="Znf_PHD-finger"/>
</dbReference>
<evidence type="ECO:0000256" key="10">
    <source>
        <dbReference type="SAM" id="MobiDB-lite"/>
    </source>
</evidence>
<dbReference type="Pfam" id="PF00628">
    <property type="entry name" value="PHD"/>
    <property type="match status" value="1"/>
</dbReference>
<evidence type="ECO:0000313" key="13">
    <source>
        <dbReference type="Proteomes" id="UP001372834"/>
    </source>
</evidence>
<evidence type="ECO:0000259" key="11">
    <source>
        <dbReference type="PROSITE" id="PS50016"/>
    </source>
</evidence>
<feature type="compositionally biased region" description="Basic and acidic residues" evidence="10">
    <location>
        <begin position="324"/>
        <end position="339"/>
    </location>
</feature>
<evidence type="ECO:0000256" key="9">
    <source>
        <dbReference type="PROSITE-ProRule" id="PRU00146"/>
    </source>
</evidence>
<keyword evidence="7" id="KW-0804">Transcription</keyword>
<dbReference type="AlphaFoldDB" id="A0AAN8SDY3"/>
<evidence type="ECO:0000256" key="5">
    <source>
        <dbReference type="ARBA" id="ARBA00022833"/>
    </source>
</evidence>
<evidence type="ECO:0000256" key="1">
    <source>
        <dbReference type="ARBA" id="ARBA00004123"/>
    </source>
</evidence>
<dbReference type="SMART" id="SM00249">
    <property type="entry name" value="PHD"/>
    <property type="match status" value="2"/>
</dbReference>
<reference evidence="12 13" key="1">
    <citation type="submission" date="2023-10" db="EMBL/GenBank/DDBJ databases">
        <title>Genomes of two closely related lineages of the louse Polyplax serrata with different host specificities.</title>
        <authorList>
            <person name="Martinu J."/>
            <person name="Tarabai H."/>
            <person name="Stefka J."/>
            <person name="Hypsa V."/>
        </authorList>
    </citation>
    <scope>NUCLEOTIDE SEQUENCE [LARGE SCALE GENOMIC DNA]</scope>
    <source>
        <strain evidence="12">HR10_N</strain>
    </source>
</reference>
<keyword evidence="8" id="KW-0539">Nucleus</keyword>
<evidence type="ECO:0000256" key="2">
    <source>
        <dbReference type="ARBA" id="ARBA00022723"/>
    </source>
</evidence>
<comment type="caution">
    <text evidence="12">The sequence shown here is derived from an EMBL/GenBank/DDBJ whole genome shotgun (WGS) entry which is preliminary data.</text>
</comment>
<dbReference type="GO" id="GO:0005634">
    <property type="term" value="C:nucleus"/>
    <property type="evidence" value="ECO:0007669"/>
    <property type="project" value="UniProtKB-SubCell"/>
</dbReference>
<dbReference type="EMBL" id="JAWJWE010000001">
    <property type="protein sequence ID" value="KAK6645075.1"/>
    <property type="molecule type" value="Genomic_DNA"/>
</dbReference>
<evidence type="ECO:0000256" key="3">
    <source>
        <dbReference type="ARBA" id="ARBA00022737"/>
    </source>
</evidence>
<feature type="region of interest" description="Disordered" evidence="10">
    <location>
        <begin position="75"/>
        <end position="178"/>
    </location>
</feature>
<keyword evidence="2" id="KW-0479">Metal-binding</keyword>
<keyword evidence="4 9" id="KW-0863">Zinc-finger</keyword>
<feature type="region of interest" description="Disordered" evidence="10">
    <location>
        <begin position="319"/>
        <end position="339"/>
    </location>
</feature>
<dbReference type="PROSITE" id="PS50016">
    <property type="entry name" value="ZF_PHD_2"/>
    <property type="match status" value="2"/>
</dbReference>
<feature type="compositionally biased region" description="Low complexity" evidence="10">
    <location>
        <begin position="155"/>
        <end position="165"/>
    </location>
</feature>
<feature type="compositionally biased region" description="Low complexity" evidence="10">
    <location>
        <begin position="98"/>
        <end position="107"/>
    </location>
</feature>
<feature type="compositionally biased region" description="Acidic residues" evidence="10">
    <location>
        <begin position="108"/>
        <end position="123"/>
    </location>
</feature>
<dbReference type="InterPro" id="IPR013083">
    <property type="entry name" value="Znf_RING/FYVE/PHD"/>
</dbReference>
<dbReference type="SUPFAM" id="SSF57903">
    <property type="entry name" value="FYVE/PHD zinc finger"/>
    <property type="match status" value="2"/>
</dbReference>
<dbReference type="Gene3D" id="3.30.40.10">
    <property type="entry name" value="Zinc/RING finger domain, C3HC4 (zinc finger)"/>
    <property type="match status" value="1"/>
</dbReference>
<dbReference type="PANTHER" id="PTHR45888:SF4">
    <property type="entry name" value="PHD FINGER PROTEIN 10"/>
    <property type="match status" value="1"/>
</dbReference>
<dbReference type="InterPro" id="IPR001965">
    <property type="entry name" value="Znf_PHD"/>
</dbReference>
<feature type="domain" description="PHD-type" evidence="11">
    <location>
        <begin position="211"/>
        <end position="270"/>
    </location>
</feature>
<dbReference type="PANTHER" id="PTHR45888">
    <property type="entry name" value="HL01030P-RELATED"/>
    <property type="match status" value="1"/>
</dbReference>
<keyword evidence="6" id="KW-0805">Transcription regulation</keyword>
<gene>
    <name evidence="12" type="ORF">RUM43_001351</name>
</gene>
<evidence type="ECO:0000256" key="7">
    <source>
        <dbReference type="ARBA" id="ARBA00023163"/>
    </source>
</evidence>
<keyword evidence="5" id="KW-0862">Zinc</keyword>
<evidence type="ECO:0000256" key="4">
    <source>
        <dbReference type="ARBA" id="ARBA00022771"/>
    </source>
</evidence>
<feature type="domain" description="PHD-type" evidence="11">
    <location>
        <begin position="267"/>
        <end position="315"/>
    </location>
</feature>
<accession>A0AAN8SDY3</accession>
<comment type="subcellular location">
    <subcellularLocation>
        <location evidence="1">Nucleus</location>
    </subcellularLocation>
</comment>
<dbReference type="Proteomes" id="UP001372834">
    <property type="component" value="Unassembled WGS sequence"/>
</dbReference>
<name>A0AAN8SDY3_POLSC</name>